<accession>A0A6A6ZU81</accession>
<evidence type="ECO:0000313" key="2">
    <source>
        <dbReference type="EMBL" id="KAF2824612.1"/>
    </source>
</evidence>
<dbReference type="AlphaFoldDB" id="A0A6A6ZU81"/>
<keyword evidence="1" id="KW-1133">Transmembrane helix</keyword>
<sequence length="73" mass="8635">MRVCEGCKFHRIGLYTLSIFSAQSTSNTWSTPRHKMRKDHIFRDHKPLPIFNLVTYNLLMLIVIIINTLYAIR</sequence>
<dbReference type="Proteomes" id="UP000799424">
    <property type="component" value="Unassembled WGS sequence"/>
</dbReference>
<evidence type="ECO:0000313" key="3">
    <source>
        <dbReference type="Proteomes" id="UP000799424"/>
    </source>
</evidence>
<evidence type="ECO:0000256" key="1">
    <source>
        <dbReference type="SAM" id="Phobius"/>
    </source>
</evidence>
<keyword evidence="1" id="KW-0812">Transmembrane</keyword>
<dbReference type="EMBL" id="MU006229">
    <property type="protein sequence ID" value="KAF2824612.1"/>
    <property type="molecule type" value="Genomic_DNA"/>
</dbReference>
<proteinExistence type="predicted"/>
<keyword evidence="1" id="KW-0472">Membrane</keyword>
<organism evidence="2 3">
    <name type="scientific">Ophiobolus disseminans</name>
    <dbReference type="NCBI Taxonomy" id="1469910"/>
    <lineage>
        <taxon>Eukaryota</taxon>
        <taxon>Fungi</taxon>
        <taxon>Dikarya</taxon>
        <taxon>Ascomycota</taxon>
        <taxon>Pezizomycotina</taxon>
        <taxon>Dothideomycetes</taxon>
        <taxon>Pleosporomycetidae</taxon>
        <taxon>Pleosporales</taxon>
        <taxon>Pleosporineae</taxon>
        <taxon>Phaeosphaeriaceae</taxon>
        <taxon>Ophiobolus</taxon>
    </lineage>
</organism>
<protein>
    <submittedName>
        <fullName evidence="2">Uncharacterized protein</fullName>
    </submittedName>
</protein>
<name>A0A6A6ZU81_9PLEO</name>
<feature type="transmembrane region" description="Helical" evidence="1">
    <location>
        <begin position="50"/>
        <end position="72"/>
    </location>
</feature>
<keyword evidence="3" id="KW-1185">Reference proteome</keyword>
<gene>
    <name evidence="2" type="ORF">CC86DRAFT_44879</name>
</gene>
<reference evidence="2" key="1">
    <citation type="journal article" date="2020" name="Stud. Mycol.">
        <title>101 Dothideomycetes genomes: a test case for predicting lifestyles and emergence of pathogens.</title>
        <authorList>
            <person name="Haridas S."/>
            <person name="Albert R."/>
            <person name="Binder M."/>
            <person name="Bloem J."/>
            <person name="Labutti K."/>
            <person name="Salamov A."/>
            <person name="Andreopoulos B."/>
            <person name="Baker S."/>
            <person name="Barry K."/>
            <person name="Bills G."/>
            <person name="Bluhm B."/>
            <person name="Cannon C."/>
            <person name="Castanera R."/>
            <person name="Culley D."/>
            <person name="Daum C."/>
            <person name="Ezra D."/>
            <person name="Gonzalez J."/>
            <person name="Henrissat B."/>
            <person name="Kuo A."/>
            <person name="Liang C."/>
            <person name="Lipzen A."/>
            <person name="Lutzoni F."/>
            <person name="Magnuson J."/>
            <person name="Mondo S."/>
            <person name="Nolan M."/>
            <person name="Ohm R."/>
            <person name="Pangilinan J."/>
            <person name="Park H.-J."/>
            <person name="Ramirez L."/>
            <person name="Alfaro M."/>
            <person name="Sun H."/>
            <person name="Tritt A."/>
            <person name="Yoshinaga Y."/>
            <person name="Zwiers L.-H."/>
            <person name="Turgeon B."/>
            <person name="Goodwin S."/>
            <person name="Spatafora J."/>
            <person name="Crous P."/>
            <person name="Grigoriev I."/>
        </authorList>
    </citation>
    <scope>NUCLEOTIDE SEQUENCE</scope>
    <source>
        <strain evidence="2">CBS 113818</strain>
    </source>
</reference>